<sequence>MQNREIDEYMINLKSLEKAKLIYDKVSDSIHIIIEEEDADKAVLLENNIAIRIKNGKIIEITIYDLTKILQD</sequence>
<dbReference type="Pfam" id="PF10049">
    <property type="entry name" value="DUF2283"/>
    <property type="match status" value="1"/>
</dbReference>
<protein>
    <submittedName>
        <fullName evidence="1">DUF2283 domain-containing protein</fullName>
    </submittedName>
</protein>
<organism evidence="1 2">
    <name type="scientific">Ignisphaera cupida</name>
    <dbReference type="NCBI Taxonomy" id="3050454"/>
    <lineage>
        <taxon>Archaea</taxon>
        <taxon>Thermoproteota</taxon>
        <taxon>Thermoprotei</taxon>
        <taxon>Desulfurococcales</taxon>
        <taxon>Desulfurococcaceae</taxon>
        <taxon>Ignisphaera</taxon>
    </lineage>
</organism>
<gene>
    <name evidence="1" type="ORF">QPL79_03060</name>
</gene>
<name>A0ABD4Z4U9_9CREN</name>
<comment type="caution">
    <text evidence="1">The sequence shown here is derived from an EMBL/GenBank/DDBJ whole genome shotgun (WGS) entry which is preliminary data.</text>
</comment>
<evidence type="ECO:0000313" key="2">
    <source>
        <dbReference type="Proteomes" id="UP001529235"/>
    </source>
</evidence>
<dbReference type="RefSeq" id="WP_285273308.1">
    <property type="nucleotide sequence ID" value="NZ_JASNVW010000001.1"/>
</dbReference>
<evidence type="ECO:0000313" key="1">
    <source>
        <dbReference type="EMBL" id="MDK6028342.1"/>
    </source>
</evidence>
<dbReference type="InterPro" id="IPR019270">
    <property type="entry name" value="DUF2283"/>
</dbReference>
<keyword evidence="2" id="KW-1185">Reference proteome</keyword>
<dbReference type="AlphaFoldDB" id="A0ABD4Z4U9"/>
<reference evidence="1 2" key="1">
    <citation type="submission" date="2023-05" db="EMBL/GenBank/DDBJ databases">
        <title>A new hyperthermophilic archaea 'Ignisphaera cupida' sp. nov. and description of the family 'Ignisphaeraceae' fam. nov.</title>
        <authorList>
            <person name="Podosokorskaya O.A."/>
            <person name="Elcheninov A.G."/>
            <person name="Klukina A."/>
            <person name="Merkel A.Y."/>
        </authorList>
    </citation>
    <scope>NUCLEOTIDE SEQUENCE [LARGE SCALE GENOMIC DNA]</scope>
    <source>
        <strain evidence="1 2">4213-co</strain>
    </source>
</reference>
<proteinExistence type="predicted"/>
<dbReference type="EMBL" id="JASNVW010000001">
    <property type="protein sequence ID" value="MDK6028342.1"/>
    <property type="molecule type" value="Genomic_DNA"/>
</dbReference>
<dbReference type="Proteomes" id="UP001529235">
    <property type="component" value="Unassembled WGS sequence"/>
</dbReference>
<accession>A0ABD4Z4U9</accession>